<protein>
    <submittedName>
        <fullName evidence="2">Transporter</fullName>
    </submittedName>
</protein>
<proteinExistence type="predicted"/>
<dbReference type="Proteomes" id="UP001595729">
    <property type="component" value="Unassembled WGS sequence"/>
</dbReference>
<sequence length="313" mass="33374">MHRKPAFHGTRPLMAVALACAASAAHSVENGAPITPIGIFEFGAGTLPPSSVGATVGVRAASYSASQLRDKRGDRSPVGIKLKVHSASLAIVKTTDVPLLGGTYGFTAVVPYLDMSNRLTIPTPVGPMPLKGTNSAVGDITVAPVVVKWTPSPGLFVNGRLELQLPTGSYKADRLINSSSNHWTASPAVSFTWIGPTGLEVSSNIQLNVHGKNKDTQYQSGIEYQHEFAIGQHVGPWTIGIGGYLNQQLSDDKVNGSKFQDGNRSRVMALGPAISFFDLGSDWPVFWAHAYKEFGARNRSQGTQFAVRAAWSF</sequence>
<evidence type="ECO:0000256" key="1">
    <source>
        <dbReference type="SAM" id="SignalP"/>
    </source>
</evidence>
<gene>
    <name evidence="2" type="ORF">ACFOPI_23985</name>
</gene>
<evidence type="ECO:0000313" key="2">
    <source>
        <dbReference type="EMBL" id="MFC3686673.1"/>
    </source>
</evidence>
<feature type="signal peptide" evidence="1">
    <location>
        <begin position="1"/>
        <end position="27"/>
    </location>
</feature>
<dbReference type="InterPro" id="IPR025737">
    <property type="entry name" value="FApF"/>
</dbReference>
<dbReference type="EMBL" id="JBHRXX010000011">
    <property type="protein sequence ID" value="MFC3686673.1"/>
    <property type="molecule type" value="Genomic_DNA"/>
</dbReference>
<name>A0ABV7WA30_9BURK</name>
<accession>A0ABV7WA30</accession>
<comment type="caution">
    <text evidence="2">The sequence shown here is derived from an EMBL/GenBank/DDBJ whole genome shotgun (WGS) entry which is preliminary data.</text>
</comment>
<dbReference type="RefSeq" id="WP_382179900.1">
    <property type="nucleotide sequence ID" value="NZ_JBHRXX010000011.1"/>
</dbReference>
<keyword evidence="3" id="KW-1185">Reference proteome</keyword>
<reference evidence="3" key="1">
    <citation type="journal article" date="2019" name="Int. J. Syst. Evol. Microbiol.">
        <title>The Global Catalogue of Microorganisms (GCM) 10K type strain sequencing project: providing services to taxonomists for standard genome sequencing and annotation.</title>
        <authorList>
            <consortium name="The Broad Institute Genomics Platform"/>
            <consortium name="The Broad Institute Genome Sequencing Center for Infectious Disease"/>
            <person name="Wu L."/>
            <person name="Ma J."/>
        </authorList>
    </citation>
    <scope>NUCLEOTIDE SEQUENCE [LARGE SCALE GENOMIC DNA]</scope>
    <source>
        <strain evidence="3">KCTC 42501</strain>
    </source>
</reference>
<dbReference type="Pfam" id="PF13557">
    <property type="entry name" value="Phenol_MetA_deg"/>
    <property type="match status" value="1"/>
</dbReference>
<evidence type="ECO:0000313" key="3">
    <source>
        <dbReference type="Proteomes" id="UP001595729"/>
    </source>
</evidence>
<organism evidence="2 3">
    <name type="scientific">Hydrogenophaga luteola</name>
    <dbReference type="NCBI Taxonomy" id="1591122"/>
    <lineage>
        <taxon>Bacteria</taxon>
        <taxon>Pseudomonadati</taxon>
        <taxon>Pseudomonadota</taxon>
        <taxon>Betaproteobacteria</taxon>
        <taxon>Burkholderiales</taxon>
        <taxon>Comamonadaceae</taxon>
        <taxon>Hydrogenophaga</taxon>
    </lineage>
</organism>
<feature type="chain" id="PRO_5046162975" evidence="1">
    <location>
        <begin position="28"/>
        <end position="313"/>
    </location>
</feature>
<keyword evidence="1" id="KW-0732">Signal</keyword>